<evidence type="ECO:0000313" key="4">
    <source>
        <dbReference type="Proteomes" id="UP001362999"/>
    </source>
</evidence>
<evidence type="ECO:0000313" key="3">
    <source>
        <dbReference type="EMBL" id="KAK7063565.1"/>
    </source>
</evidence>
<dbReference type="InterPro" id="IPR050662">
    <property type="entry name" value="Sec-metab_biosynth-thioest"/>
</dbReference>
<dbReference type="InterPro" id="IPR041516">
    <property type="entry name" value="LACTB2_WH"/>
</dbReference>
<evidence type="ECO:0000259" key="2">
    <source>
        <dbReference type="Pfam" id="PF17778"/>
    </source>
</evidence>
<dbReference type="Proteomes" id="UP001362999">
    <property type="component" value="Unassembled WGS sequence"/>
</dbReference>
<dbReference type="Gene3D" id="3.60.15.10">
    <property type="entry name" value="Ribonuclease Z/Hydroxyacylglutathione hydrolase-like"/>
    <property type="match status" value="2"/>
</dbReference>
<dbReference type="EMBL" id="JAWWNJ010000001">
    <property type="protein sequence ID" value="KAK7063565.1"/>
    <property type="molecule type" value="Genomic_DNA"/>
</dbReference>
<feature type="domain" description="Metallo-beta-lactamase" evidence="1">
    <location>
        <begin position="48"/>
        <end position="76"/>
    </location>
</feature>
<evidence type="ECO:0000259" key="1">
    <source>
        <dbReference type="Pfam" id="PF00753"/>
    </source>
</evidence>
<dbReference type="PANTHER" id="PTHR23131:SF0">
    <property type="entry name" value="ENDORIBONUCLEASE LACTB2"/>
    <property type="match status" value="1"/>
</dbReference>
<gene>
    <name evidence="3" type="ORF">R3P38DRAFT_2819121</name>
</gene>
<name>A0AAW0EFE7_9AGAR</name>
<reference evidence="3 4" key="1">
    <citation type="journal article" date="2024" name="J Genomics">
        <title>Draft genome sequencing and assembly of Favolaschia claudopus CIRM-BRFM 2984 isolated from oak limbs.</title>
        <authorList>
            <person name="Navarro D."/>
            <person name="Drula E."/>
            <person name="Chaduli D."/>
            <person name="Cazenave R."/>
            <person name="Ahrendt S."/>
            <person name="Wang J."/>
            <person name="Lipzen A."/>
            <person name="Daum C."/>
            <person name="Barry K."/>
            <person name="Grigoriev I.V."/>
            <person name="Favel A."/>
            <person name="Rosso M.N."/>
            <person name="Martin F."/>
        </authorList>
    </citation>
    <scope>NUCLEOTIDE SEQUENCE [LARGE SCALE GENOMIC DNA]</scope>
    <source>
        <strain evidence="3 4">CIRM-BRFM 2984</strain>
    </source>
</reference>
<comment type="caution">
    <text evidence="3">The sequence shown here is derived from an EMBL/GenBank/DDBJ whole genome shotgun (WGS) entry which is preliminary data.</text>
</comment>
<dbReference type="InterPro" id="IPR001279">
    <property type="entry name" value="Metallo-B-lactamas"/>
</dbReference>
<sequence length="267" mass="28434">MEKLETLASVSRLSESVIRVLGQSEGRDEYLPFLESALGDATAATFSQVDSTVADVSDILISHWHPDHVGGLPSVLALLRRLWDQRNGNSAATFKPHDYTSSPATIPSSNTNNRLPSILESLLPGSFTPNPSRKHNALYTADTVLGQGTAVFEDLATYLASLGRMLEFCKTEKAGKLYPGQRARCGGWAGGHCDVCEASVGAGTAAARCASVDDVDAGGDDIFRVSGVIVATAAHGVTLHLRKLEDEGHVERLGGEAEHTSWEYVGK</sequence>
<feature type="domain" description="LACTB2 winged helix" evidence="2">
    <location>
        <begin position="232"/>
        <end position="255"/>
    </location>
</feature>
<keyword evidence="4" id="KW-1185">Reference proteome</keyword>
<dbReference type="PANTHER" id="PTHR23131">
    <property type="entry name" value="ENDORIBONUCLEASE LACTB2"/>
    <property type="match status" value="1"/>
</dbReference>
<dbReference type="SUPFAM" id="SSF56281">
    <property type="entry name" value="Metallo-hydrolase/oxidoreductase"/>
    <property type="match status" value="1"/>
</dbReference>
<dbReference type="InterPro" id="IPR036866">
    <property type="entry name" value="RibonucZ/Hydroxyglut_hydro"/>
</dbReference>
<organism evidence="3 4">
    <name type="scientific">Favolaschia claudopus</name>
    <dbReference type="NCBI Taxonomy" id="2862362"/>
    <lineage>
        <taxon>Eukaryota</taxon>
        <taxon>Fungi</taxon>
        <taxon>Dikarya</taxon>
        <taxon>Basidiomycota</taxon>
        <taxon>Agaricomycotina</taxon>
        <taxon>Agaricomycetes</taxon>
        <taxon>Agaricomycetidae</taxon>
        <taxon>Agaricales</taxon>
        <taxon>Marasmiineae</taxon>
        <taxon>Mycenaceae</taxon>
        <taxon>Favolaschia</taxon>
    </lineage>
</organism>
<proteinExistence type="predicted"/>
<dbReference type="Pfam" id="PF00753">
    <property type="entry name" value="Lactamase_B"/>
    <property type="match status" value="1"/>
</dbReference>
<dbReference type="Pfam" id="PF17778">
    <property type="entry name" value="WHD_BLACT"/>
    <property type="match status" value="1"/>
</dbReference>
<dbReference type="AlphaFoldDB" id="A0AAW0EFE7"/>
<accession>A0AAW0EFE7</accession>
<protein>
    <submittedName>
        <fullName evidence="3">Metallo-beta-lactamase domain-containing protein</fullName>
    </submittedName>
</protein>
<dbReference type="GO" id="GO:0044550">
    <property type="term" value="P:secondary metabolite biosynthetic process"/>
    <property type="evidence" value="ECO:0007669"/>
    <property type="project" value="TreeGrafter"/>
</dbReference>